<comment type="similarity">
    <text evidence="7">Belongs to the heat shock protein 70 (TC 1.A.33) family. HSP110/SSE subfamily.</text>
</comment>
<keyword evidence="5" id="KW-0067">ATP-binding</keyword>
<sequence>MAVDLGGEFLKIGLVRPGRAVSIAINEFSKRKTSAQVSFVHSERQLGEDAAALSPRYPDLVFSRARDLLGKLASDPQLKEAHSSSLLQYTLTADKDRKTVAVKAGKQQYSAEELVASLLHYAKGVAEKAAEGAAVQDAAIAVPPFFGPAQRQAIMDAADIAGLNVLALVNSHVAAALQFGFYRNFENRSEVLLLYDLGATSTSAALVRFAGPDAGDNSTSSGKGKTATRAAAVEGLEVLDVAWDADTGVEQLDGLLVRHFAAEFNDKHGKDLFKSQRAIAKLKRQVKRTKEVLSANMEAPISVEEILDGIDFRSSISRKAFEELAGDFFDKAAAPAVEVLRRSGVQAQDLAAVELLGGGSRIPAVKAALTAALDGRSLDMHLDADEAMALGTGLVAANKSSTFRLRKFGAADTVMYPIDFQVEPSKGLRTEGAEGLLAPKVLMPFNKRLPADRVAKLPNTTADSLTFTLSFNQSEGRPLPPGHTQLLARYEVSGIKAVVAKHKETGKMSVHFRADESGLVKPTHAEAVLEVTEEYTVKVPVATEPDPAATKSKPAATKRDRADNILADEDDGDSGDGSSTREEVVGGSNDTKPAPVQMETVTKTRRKSIKVPLKIAGPGLERPGMTAEQLKASRGLLASLASADVARAETAAAKNDLEAYILATGTHVGSDEEVQSVSTEAQREQLQALLSEAEDWLYMEGADEPADVFRKKLGELQATANPMFERAVERSKRPEAVEATRAFLDIMRKTVNSWDTIKPWVNATNKTALLEQADELEAWLEDAEKQQSKVADHEKPSLHSSEVTLRTEPVRKHFTRLKNIRKPKPPPTVGTNATAGGANATGAAQAENGTQSDGADPVSANAGAESDASAQADAKATDDASSEEPNHDEL</sequence>
<evidence type="ECO:0000256" key="4">
    <source>
        <dbReference type="ARBA" id="ARBA00022824"/>
    </source>
</evidence>
<evidence type="ECO:0000256" key="2">
    <source>
        <dbReference type="ARBA" id="ARBA00022729"/>
    </source>
</evidence>
<dbReference type="GO" id="GO:0005788">
    <property type="term" value="C:endoplasmic reticulum lumen"/>
    <property type="evidence" value="ECO:0007669"/>
    <property type="project" value="UniProtKB-SubCell"/>
</dbReference>
<dbReference type="InterPro" id="IPR018181">
    <property type="entry name" value="Heat_shock_70_CS"/>
</dbReference>
<accession>A0AAW1PZW7</accession>
<reference evidence="9 10" key="1">
    <citation type="journal article" date="2024" name="Nat. Commun.">
        <title>Phylogenomics reveals the evolutionary origins of lichenization in chlorophyte algae.</title>
        <authorList>
            <person name="Puginier C."/>
            <person name="Libourel C."/>
            <person name="Otte J."/>
            <person name="Skaloud P."/>
            <person name="Haon M."/>
            <person name="Grisel S."/>
            <person name="Petersen M."/>
            <person name="Berrin J.G."/>
            <person name="Delaux P.M."/>
            <person name="Dal Grande F."/>
            <person name="Keller J."/>
        </authorList>
    </citation>
    <scope>NUCLEOTIDE SEQUENCE [LARGE SCALE GENOMIC DNA]</scope>
    <source>
        <strain evidence="9 10">SAG 2036</strain>
    </source>
</reference>
<dbReference type="CDD" id="cd10230">
    <property type="entry name" value="ASKHA_NBD_HSP70_HYOU1"/>
    <property type="match status" value="1"/>
</dbReference>
<dbReference type="Gene3D" id="3.30.30.30">
    <property type="match status" value="1"/>
</dbReference>
<dbReference type="FunFam" id="1.20.1270.10:FF:000002">
    <property type="entry name" value="Heat shock 70 kDa protein 4"/>
    <property type="match status" value="1"/>
</dbReference>
<keyword evidence="6" id="KW-0143">Chaperone</keyword>
<keyword evidence="3" id="KW-0547">Nucleotide-binding</keyword>
<feature type="compositionally biased region" description="Basic residues" evidence="8">
    <location>
        <begin position="812"/>
        <end position="824"/>
    </location>
</feature>
<dbReference type="EMBL" id="JALJOQ010000003">
    <property type="protein sequence ID" value="KAK9813694.1"/>
    <property type="molecule type" value="Genomic_DNA"/>
</dbReference>
<feature type="region of interest" description="Disordered" evidence="8">
    <location>
        <begin position="784"/>
        <end position="890"/>
    </location>
</feature>
<dbReference type="AlphaFoldDB" id="A0AAW1PZW7"/>
<proteinExistence type="inferred from homology"/>
<dbReference type="InterPro" id="IPR029047">
    <property type="entry name" value="HSP70_peptide-bd_sf"/>
</dbReference>
<evidence type="ECO:0000313" key="10">
    <source>
        <dbReference type="Proteomes" id="UP001465755"/>
    </source>
</evidence>
<keyword evidence="4" id="KW-0256">Endoplasmic reticulum</keyword>
<evidence type="ECO:0000313" key="9">
    <source>
        <dbReference type="EMBL" id="KAK9813694.1"/>
    </source>
</evidence>
<dbReference type="Gene3D" id="3.90.640.10">
    <property type="entry name" value="Actin, Chain A, domain 4"/>
    <property type="match status" value="1"/>
</dbReference>
<dbReference type="InterPro" id="IPR043129">
    <property type="entry name" value="ATPase_NBD"/>
</dbReference>
<feature type="region of interest" description="Disordered" evidence="8">
    <location>
        <begin position="540"/>
        <end position="605"/>
    </location>
</feature>
<evidence type="ECO:0000256" key="1">
    <source>
        <dbReference type="ARBA" id="ARBA00004319"/>
    </source>
</evidence>
<feature type="compositionally biased region" description="Low complexity" evidence="8">
    <location>
        <begin position="829"/>
        <end position="850"/>
    </location>
</feature>
<dbReference type="Pfam" id="PF00012">
    <property type="entry name" value="HSP70"/>
    <property type="match status" value="1"/>
</dbReference>
<keyword evidence="2" id="KW-0732">Signal</keyword>
<feature type="compositionally biased region" description="Basic and acidic residues" evidence="8">
    <location>
        <begin position="784"/>
        <end position="797"/>
    </location>
</feature>
<organism evidence="9 10">
    <name type="scientific">Symbiochloris irregularis</name>
    <dbReference type="NCBI Taxonomy" id="706552"/>
    <lineage>
        <taxon>Eukaryota</taxon>
        <taxon>Viridiplantae</taxon>
        <taxon>Chlorophyta</taxon>
        <taxon>core chlorophytes</taxon>
        <taxon>Trebouxiophyceae</taxon>
        <taxon>Trebouxiales</taxon>
        <taxon>Trebouxiaceae</taxon>
        <taxon>Symbiochloris</taxon>
    </lineage>
</organism>
<dbReference type="InterPro" id="IPR013126">
    <property type="entry name" value="Hsp_70_fam"/>
</dbReference>
<dbReference type="InterPro" id="IPR029048">
    <property type="entry name" value="HSP70_C_sf"/>
</dbReference>
<evidence type="ECO:0000256" key="3">
    <source>
        <dbReference type="ARBA" id="ARBA00022741"/>
    </source>
</evidence>
<dbReference type="SUPFAM" id="SSF53067">
    <property type="entry name" value="Actin-like ATPase domain"/>
    <property type="match status" value="2"/>
</dbReference>
<evidence type="ECO:0000256" key="5">
    <source>
        <dbReference type="ARBA" id="ARBA00022840"/>
    </source>
</evidence>
<comment type="caution">
    <text evidence="9">The sequence shown here is derived from an EMBL/GenBank/DDBJ whole genome shotgun (WGS) entry which is preliminary data.</text>
</comment>
<dbReference type="PROSITE" id="PS01036">
    <property type="entry name" value="HSP70_3"/>
    <property type="match status" value="1"/>
</dbReference>
<dbReference type="FunFam" id="3.90.640.10:FF:000004">
    <property type="entry name" value="Heat shock 70 kDa protein 4"/>
    <property type="match status" value="1"/>
</dbReference>
<gene>
    <name evidence="9" type="ORF">WJX73_003926</name>
</gene>
<dbReference type="GO" id="GO:0030968">
    <property type="term" value="P:endoplasmic reticulum unfolded protein response"/>
    <property type="evidence" value="ECO:0007669"/>
    <property type="project" value="TreeGrafter"/>
</dbReference>
<name>A0AAW1PZW7_9CHLO</name>
<dbReference type="PANTHER" id="PTHR45639:SF3">
    <property type="entry name" value="HYPOXIA UP-REGULATED PROTEIN 1"/>
    <property type="match status" value="1"/>
</dbReference>
<dbReference type="Gene3D" id="1.20.1270.10">
    <property type="match status" value="1"/>
</dbReference>
<keyword evidence="10" id="KW-1185">Reference proteome</keyword>
<protein>
    <submittedName>
        <fullName evidence="9">Uncharacterized protein</fullName>
    </submittedName>
</protein>
<dbReference type="SUPFAM" id="SSF100934">
    <property type="entry name" value="Heat shock protein 70kD (HSP70), C-terminal subdomain"/>
    <property type="match status" value="1"/>
</dbReference>
<dbReference type="PRINTS" id="PR00301">
    <property type="entry name" value="HEATSHOCK70"/>
</dbReference>
<dbReference type="Gene3D" id="3.30.420.40">
    <property type="match status" value="2"/>
</dbReference>
<evidence type="ECO:0000256" key="8">
    <source>
        <dbReference type="SAM" id="MobiDB-lite"/>
    </source>
</evidence>
<dbReference type="PANTHER" id="PTHR45639">
    <property type="entry name" value="HSC70CB, ISOFORM G-RELATED"/>
    <property type="match status" value="1"/>
</dbReference>
<comment type="subcellular location">
    <subcellularLocation>
        <location evidence="1">Endoplasmic reticulum lumen</location>
    </subcellularLocation>
</comment>
<dbReference type="Gene3D" id="2.60.34.10">
    <property type="entry name" value="Substrate Binding Domain Of DNAk, Chain A, domain 1"/>
    <property type="match status" value="1"/>
</dbReference>
<dbReference type="GO" id="GO:0034663">
    <property type="term" value="C:endoplasmic reticulum chaperone complex"/>
    <property type="evidence" value="ECO:0007669"/>
    <property type="project" value="TreeGrafter"/>
</dbReference>
<dbReference type="GO" id="GO:0140662">
    <property type="term" value="F:ATP-dependent protein folding chaperone"/>
    <property type="evidence" value="ECO:0007669"/>
    <property type="project" value="InterPro"/>
</dbReference>
<evidence type="ECO:0000256" key="7">
    <source>
        <dbReference type="ARBA" id="ARBA00061090"/>
    </source>
</evidence>
<evidence type="ECO:0000256" key="6">
    <source>
        <dbReference type="ARBA" id="ARBA00023186"/>
    </source>
</evidence>
<dbReference type="Proteomes" id="UP001465755">
    <property type="component" value="Unassembled WGS sequence"/>
</dbReference>
<dbReference type="GO" id="GO:0005524">
    <property type="term" value="F:ATP binding"/>
    <property type="evidence" value="ECO:0007669"/>
    <property type="project" value="UniProtKB-KW"/>
</dbReference>